<dbReference type="PRINTS" id="PR01346">
    <property type="entry name" value="HELNAPAPROT"/>
</dbReference>
<keyword evidence="5" id="KW-1185">Reference proteome</keyword>
<dbReference type="EMBL" id="FNZI01000008">
    <property type="protein sequence ID" value="SEJ67713.1"/>
    <property type="molecule type" value="Genomic_DNA"/>
</dbReference>
<sequence>MAATTPIRTTESTPSIGIKAEDLKAINAGLSQVLADTFTLYLKTHGYHWNVTGPHFRSLHLLFEEQYQELWAAADVLAERMRALGSGAPGSYAEFLEHASIKDNERTADAMTMVANLGRDHETLARLIRPLVEVAEDAGDGATADLFNARLAVHEQAAWMLRSFAA</sequence>
<dbReference type="AlphaFoldDB" id="A0A1H7AQ40"/>
<dbReference type="GO" id="GO:0016722">
    <property type="term" value="F:oxidoreductase activity, acting on metal ions"/>
    <property type="evidence" value="ECO:0007669"/>
    <property type="project" value="InterPro"/>
</dbReference>
<dbReference type="CDD" id="cd01043">
    <property type="entry name" value="DPS"/>
    <property type="match status" value="1"/>
</dbReference>
<evidence type="ECO:0000256" key="2">
    <source>
        <dbReference type="RuleBase" id="RU003875"/>
    </source>
</evidence>
<keyword evidence="4" id="KW-0238">DNA-binding</keyword>
<dbReference type="InterPro" id="IPR012347">
    <property type="entry name" value="Ferritin-like"/>
</dbReference>
<evidence type="ECO:0000256" key="1">
    <source>
        <dbReference type="ARBA" id="ARBA00009497"/>
    </source>
</evidence>
<dbReference type="InterPro" id="IPR002177">
    <property type="entry name" value="DPS_DNA-bd"/>
</dbReference>
<dbReference type="Pfam" id="PF00210">
    <property type="entry name" value="Ferritin"/>
    <property type="match status" value="1"/>
</dbReference>
<dbReference type="InterPro" id="IPR009078">
    <property type="entry name" value="Ferritin-like_SF"/>
</dbReference>
<evidence type="ECO:0000259" key="3">
    <source>
        <dbReference type="Pfam" id="PF00210"/>
    </source>
</evidence>
<dbReference type="GO" id="GO:0003677">
    <property type="term" value="F:DNA binding"/>
    <property type="evidence" value="ECO:0007669"/>
    <property type="project" value="UniProtKB-KW"/>
</dbReference>
<dbReference type="Gene3D" id="1.20.1260.10">
    <property type="match status" value="1"/>
</dbReference>
<dbReference type="GO" id="GO:0008199">
    <property type="term" value="F:ferric iron binding"/>
    <property type="evidence" value="ECO:0007669"/>
    <property type="project" value="InterPro"/>
</dbReference>
<organism evidence="4 5">
    <name type="scientific">Demequina mangrovi</name>
    <dbReference type="NCBI Taxonomy" id="1043493"/>
    <lineage>
        <taxon>Bacteria</taxon>
        <taxon>Bacillati</taxon>
        <taxon>Actinomycetota</taxon>
        <taxon>Actinomycetes</taxon>
        <taxon>Micrococcales</taxon>
        <taxon>Demequinaceae</taxon>
        <taxon>Demequina</taxon>
    </lineage>
</organism>
<dbReference type="PIRSF" id="PIRSF005900">
    <property type="entry name" value="Dps"/>
    <property type="match status" value="1"/>
</dbReference>
<dbReference type="PANTHER" id="PTHR42932:SF3">
    <property type="entry name" value="DNA PROTECTION DURING STARVATION PROTEIN"/>
    <property type="match status" value="1"/>
</dbReference>
<feature type="domain" description="Ferritin/DPS" evidence="3">
    <location>
        <begin position="28"/>
        <end position="164"/>
    </location>
</feature>
<dbReference type="OrthoDB" id="9797687at2"/>
<gene>
    <name evidence="4" type="ORF">SAMN05421637_2642</name>
</gene>
<protein>
    <submittedName>
        <fullName evidence="4">Starvation-inducible DNA-binding protein</fullName>
    </submittedName>
</protein>
<dbReference type="Proteomes" id="UP000183315">
    <property type="component" value="Unassembled WGS sequence"/>
</dbReference>
<dbReference type="SUPFAM" id="SSF47240">
    <property type="entry name" value="Ferritin-like"/>
    <property type="match status" value="1"/>
</dbReference>
<reference evidence="5" key="1">
    <citation type="submission" date="2016-10" db="EMBL/GenBank/DDBJ databases">
        <authorList>
            <person name="Varghese N."/>
        </authorList>
    </citation>
    <scope>NUCLEOTIDE SEQUENCE [LARGE SCALE GENOMIC DNA]</scope>
    <source>
        <strain evidence="5">DSM 24868</strain>
    </source>
</reference>
<dbReference type="PROSITE" id="PS00818">
    <property type="entry name" value="DPS_1"/>
    <property type="match status" value="1"/>
</dbReference>
<dbReference type="InterPro" id="IPR023188">
    <property type="entry name" value="DPS_DNA-bd_CS"/>
</dbReference>
<name>A0A1H7AQ40_9MICO</name>
<evidence type="ECO:0000313" key="4">
    <source>
        <dbReference type="EMBL" id="SEJ67713.1"/>
    </source>
</evidence>
<dbReference type="eggNOG" id="COG0783">
    <property type="taxonomic scope" value="Bacteria"/>
</dbReference>
<dbReference type="RefSeq" id="WP_081953291.1">
    <property type="nucleotide sequence ID" value="NZ_BBLU01000009.1"/>
</dbReference>
<accession>A0A1H7AQ40</accession>
<comment type="similarity">
    <text evidence="1 2">Belongs to the Dps family.</text>
</comment>
<evidence type="ECO:0000313" key="5">
    <source>
        <dbReference type="Proteomes" id="UP000183315"/>
    </source>
</evidence>
<dbReference type="STRING" id="1043493.SAMN05421637_2642"/>
<dbReference type="PANTHER" id="PTHR42932">
    <property type="entry name" value="GENERAL STRESS PROTEIN 20U"/>
    <property type="match status" value="1"/>
</dbReference>
<proteinExistence type="inferred from homology"/>
<dbReference type="InterPro" id="IPR008331">
    <property type="entry name" value="Ferritin_DPS_dom"/>
</dbReference>